<dbReference type="HOGENOM" id="CLU_1664984_0_0_1"/>
<dbReference type="PROSITE" id="PS50181">
    <property type="entry name" value="FBOX"/>
    <property type="match status" value="1"/>
</dbReference>
<proteinExistence type="predicted"/>
<evidence type="ECO:0000259" key="2">
    <source>
        <dbReference type="PROSITE" id="PS50181"/>
    </source>
</evidence>
<evidence type="ECO:0000313" key="3">
    <source>
        <dbReference type="EMBL" id="KIM23276.1"/>
    </source>
</evidence>
<reference evidence="4" key="2">
    <citation type="submission" date="2015-01" db="EMBL/GenBank/DDBJ databases">
        <title>Evolutionary Origins and Diversification of the Mycorrhizal Mutualists.</title>
        <authorList>
            <consortium name="DOE Joint Genome Institute"/>
            <consortium name="Mycorrhizal Genomics Consortium"/>
            <person name="Kohler A."/>
            <person name="Kuo A."/>
            <person name="Nagy L.G."/>
            <person name="Floudas D."/>
            <person name="Copeland A."/>
            <person name="Barry K.W."/>
            <person name="Cichocki N."/>
            <person name="Veneault-Fourrey C."/>
            <person name="LaButti K."/>
            <person name="Lindquist E.A."/>
            <person name="Lipzen A."/>
            <person name="Lundell T."/>
            <person name="Morin E."/>
            <person name="Murat C."/>
            <person name="Riley R."/>
            <person name="Ohm R."/>
            <person name="Sun H."/>
            <person name="Tunlid A."/>
            <person name="Henrissat B."/>
            <person name="Grigoriev I.V."/>
            <person name="Hibbett D.S."/>
            <person name="Martin F."/>
        </authorList>
    </citation>
    <scope>NUCLEOTIDE SEQUENCE [LARGE SCALE GENOMIC DNA]</scope>
    <source>
        <strain evidence="4">MAFF 305830</strain>
    </source>
</reference>
<name>A0A0C3AVI8_SERVB</name>
<organism evidence="3 4">
    <name type="scientific">Serendipita vermifera MAFF 305830</name>
    <dbReference type="NCBI Taxonomy" id="933852"/>
    <lineage>
        <taxon>Eukaryota</taxon>
        <taxon>Fungi</taxon>
        <taxon>Dikarya</taxon>
        <taxon>Basidiomycota</taxon>
        <taxon>Agaricomycotina</taxon>
        <taxon>Agaricomycetes</taxon>
        <taxon>Sebacinales</taxon>
        <taxon>Serendipitaceae</taxon>
        <taxon>Serendipita</taxon>
    </lineage>
</organism>
<dbReference type="OrthoDB" id="3268739at2759"/>
<reference evidence="3 4" key="1">
    <citation type="submission" date="2014-04" db="EMBL/GenBank/DDBJ databases">
        <authorList>
            <consortium name="DOE Joint Genome Institute"/>
            <person name="Kuo A."/>
            <person name="Zuccaro A."/>
            <person name="Kohler A."/>
            <person name="Nagy L.G."/>
            <person name="Floudas D."/>
            <person name="Copeland A."/>
            <person name="Barry K.W."/>
            <person name="Cichocki N."/>
            <person name="Veneault-Fourrey C."/>
            <person name="LaButti K."/>
            <person name="Lindquist E.A."/>
            <person name="Lipzen A."/>
            <person name="Lundell T."/>
            <person name="Morin E."/>
            <person name="Murat C."/>
            <person name="Sun H."/>
            <person name="Tunlid A."/>
            <person name="Henrissat B."/>
            <person name="Grigoriev I.V."/>
            <person name="Hibbett D.S."/>
            <person name="Martin F."/>
            <person name="Nordberg H.P."/>
            <person name="Cantor M.N."/>
            <person name="Hua S.X."/>
        </authorList>
    </citation>
    <scope>NUCLEOTIDE SEQUENCE [LARGE SCALE GENOMIC DNA]</scope>
    <source>
        <strain evidence="3 4">MAFF 305830</strain>
    </source>
</reference>
<evidence type="ECO:0000256" key="1">
    <source>
        <dbReference type="SAM" id="Coils"/>
    </source>
</evidence>
<dbReference type="EMBL" id="KN824339">
    <property type="protein sequence ID" value="KIM23276.1"/>
    <property type="molecule type" value="Genomic_DNA"/>
</dbReference>
<dbReference type="Pfam" id="PF12937">
    <property type="entry name" value="F-box-like"/>
    <property type="match status" value="1"/>
</dbReference>
<dbReference type="InterPro" id="IPR001810">
    <property type="entry name" value="F-box_dom"/>
</dbReference>
<feature type="non-terminal residue" evidence="3">
    <location>
        <position position="159"/>
    </location>
</feature>
<gene>
    <name evidence="3" type="ORF">M408DRAFT_77770</name>
</gene>
<dbReference type="Gene3D" id="1.20.1280.50">
    <property type="match status" value="1"/>
</dbReference>
<keyword evidence="1" id="KW-0175">Coiled coil</keyword>
<feature type="coiled-coil region" evidence="1">
    <location>
        <begin position="5"/>
        <end position="39"/>
    </location>
</feature>
<dbReference type="STRING" id="933852.A0A0C3AVI8"/>
<feature type="domain" description="F-box" evidence="2">
    <location>
        <begin position="61"/>
        <end position="116"/>
    </location>
</feature>
<accession>A0A0C3AVI8</accession>
<dbReference type="InterPro" id="IPR036047">
    <property type="entry name" value="F-box-like_dom_sf"/>
</dbReference>
<protein>
    <recommendedName>
        <fullName evidence="2">F-box domain-containing protein</fullName>
    </recommendedName>
</protein>
<dbReference type="SUPFAM" id="SSF81383">
    <property type="entry name" value="F-box domain"/>
    <property type="match status" value="1"/>
</dbReference>
<sequence length="159" mass="18058">MRALKRSYTTQEQKAEAEVRMLELRLRETKQELSNMIRNGKTISQTILQMEGTINDLRSTLSPIDALPSEILSQIFAELCKDEIASNQKPSPLILSGVCSRWRSLVIAESSLWKHVGIEAGHMDSNESTSYAQLIQLFMERGRRSQQTLTIDDWSNSSD</sequence>
<evidence type="ECO:0000313" key="4">
    <source>
        <dbReference type="Proteomes" id="UP000054097"/>
    </source>
</evidence>
<dbReference type="AlphaFoldDB" id="A0A0C3AVI8"/>
<dbReference type="Proteomes" id="UP000054097">
    <property type="component" value="Unassembled WGS sequence"/>
</dbReference>
<keyword evidence="4" id="KW-1185">Reference proteome</keyword>